<protein>
    <submittedName>
        <fullName evidence="2">Ribbon-helix-helix protein, CopG family</fullName>
    </submittedName>
</protein>
<dbReference type="Proteomes" id="UP000757435">
    <property type="component" value="Unassembled WGS sequence"/>
</dbReference>
<dbReference type="AlphaFoldDB" id="A0A951QDP8"/>
<reference evidence="2" key="2">
    <citation type="journal article" date="2022" name="Microbiol. Resour. Announc.">
        <title>Metagenome Sequencing to Explore Phylogenomics of Terrestrial Cyanobacteria.</title>
        <authorList>
            <person name="Ward R.D."/>
            <person name="Stajich J.E."/>
            <person name="Johansen J.R."/>
            <person name="Huntemann M."/>
            <person name="Clum A."/>
            <person name="Foster B."/>
            <person name="Foster B."/>
            <person name="Roux S."/>
            <person name="Palaniappan K."/>
            <person name="Varghese N."/>
            <person name="Mukherjee S."/>
            <person name="Reddy T.B.K."/>
            <person name="Daum C."/>
            <person name="Copeland A."/>
            <person name="Chen I.A."/>
            <person name="Ivanova N.N."/>
            <person name="Kyrpides N.C."/>
            <person name="Shapiro N."/>
            <person name="Eloe-Fadrosh E.A."/>
            <person name="Pietrasiak N."/>
        </authorList>
    </citation>
    <scope>NUCLEOTIDE SEQUENCE</scope>
    <source>
        <strain evidence="2">UHER 2000/2452</strain>
    </source>
</reference>
<accession>A0A951QDP8</accession>
<name>A0A951QDP8_9CYAN</name>
<reference evidence="2" key="1">
    <citation type="submission" date="2021-05" db="EMBL/GenBank/DDBJ databases">
        <authorList>
            <person name="Pietrasiak N."/>
            <person name="Ward R."/>
            <person name="Stajich J.E."/>
            <person name="Kurbessoian T."/>
        </authorList>
    </citation>
    <scope>NUCLEOTIDE SEQUENCE</scope>
    <source>
        <strain evidence="2">UHER 2000/2452</strain>
    </source>
</reference>
<feature type="domain" description="CopG-like ribbon-helix-helix" evidence="1">
    <location>
        <begin position="17"/>
        <end position="56"/>
    </location>
</feature>
<sequence length="61" mass="6888">MESSPNPYVCVATDKSRITVYLPQELKNRLTVVAEKDKRSVSVLIEILILEALEARDQGKE</sequence>
<dbReference type="InterPro" id="IPR010985">
    <property type="entry name" value="Ribbon_hlx_hlx"/>
</dbReference>
<evidence type="ECO:0000313" key="3">
    <source>
        <dbReference type="Proteomes" id="UP000757435"/>
    </source>
</evidence>
<dbReference type="EMBL" id="JAHHHD010000017">
    <property type="protein sequence ID" value="MBW4660024.1"/>
    <property type="molecule type" value="Genomic_DNA"/>
</dbReference>
<proteinExistence type="predicted"/>
<dbReference type="CDD" id="cd21631">
    <property type="entry name" value="RHH_CopG_NikR-like"/>
    <property type="match status" value="1"/>
</dbReference>
<gene>
    <name evidence="2" type="ORF">KME15_15220</name>
</gene>
<dbReference type="GO" id="GO:0006355">
    <property type="term" value="P:regulation of DNA-templated transcription"/>
    <property type="evidence" value="ECO:0007669"/>
    <property type="project" value="InterPro"/>
</dbReference>
<dbReference type="Pfam" id="PF07878">
    <property type="entry name" value="RHH_5"/>
    <property type="match status" value="1"/>
</dbReference>
<evidence type="ECO:0000259" key="1">
    <source>
        <dbReference type="Pfam" id="PF07878"/>
    </source>
</evidence>
<comment type="caution">
    <text evidence="2">The sequence shown here is derived from an EMBL/GenBank/DDBJ whole genome shotgun (WGS) entry which is preliminary data.</text>
</comment>
<dbReference type="InterPro" id="IPR012869">
    <property type="entry name" value="RHH_5"/>
</dbReference>
<dbReference type="SUPFAM" id="SSF47598">
    <property type="entry name" value="Ribbon-helix-helix"/>
    <property type="match status" value="1"/>
</dbReference>
<organism evidence="2 3">
    <name type="scientific">Drouetiella hepatica Uher 2000/2452</name>
    <dbReference type="NCBI Taxonomy" id="904376"/>
    <lineage>
        <taxon>Bacteria</taxon>
        <taxon>Bacillati</taxon>
        <taxon>Cyanobacteriota</taxon>
        <taxon>Cyanophyceae</taxon>
        <taxon>Oculatellales</taxon>
        <taxon>Oculatellaceae</taxon>
        <taxon>Drouetiella</taxon>
    </lineage>
</organism>
<evidence type="ECO:0000313" key="2">
    <source>
        <dbReference type="EMBL" id="MBW4660024.1"/>
    </source>
</evidence>